<proteinExistence type="predicted"/>
<protein>
    <submittedName>
        <fullName evidence="3">Flp pilus assembly protein CpaB</fullName>
    </submittedName>
</protein>
<organism evidence="3 4">
    <name type="scientific">Nesterenkonia aerolata</name>
    <dbReference type="NCBI Taxonomy" id="3074079"/>
    <lineage>
        <taxon>Bacteria</taxon>
        <taxon>Bacillati</taxon>
        <taxon>Actinomycetota</taxon>
        <taxon>Actinomycetes</taxon>
        <taxon>Micrococcales</taxon>
        <taxon>Micrococcaceae</taxon>
        <taxon>Nesterenkonia</taxon>
    </lineage>
</organism>
<sequence>MPALKRGRHRGGHRGRRRAVPRGRRLVGSPLRLWVRRLRLPLLVGIMVCAGALGALAVADDPEELVDVVQVTSAVPAGEELSAGTLQLVEVDRESVAEDAVTDVEELSGRRSAVPLAAGAVVAESHLVGSGLLAQQPDGTVAVPVRAADSALVTMLSPGQRVDVLSSTDGAGRETASETLADSATVLWTPTSEDDSWLASSAESGDVVIVAVDPETAEDIARAAHQGRLHLSLVG</sequence>
<dbReference type="RefSeq" id="WP_310549124.1">
    <property type="nucleotide sequence ID" value="NZ_JAVKGR010000017.1"/>
</dbReference>
<name>A0ABU2DUG3_9MICC</name>
<feature type="region of interest" description="Disordered" evidence="1">
    <location>
        <begin position="1"/>
        <end position="21"/>
    </location>
</feature>
<feature type="domain" description="SAF" evidence="2">
    <location>
        <begin position="66"/>
        <end position="128"/>
    </location>
</feature>
<dbReference type="InterPro" id="IPR017592">
    <property type="entry name" value="Pilus_assmbl_Flp-typ_CpaB"/>
</dbReference>
<dbReference type="Gene3D" id="3.90.1210.10">
    <property type="entry name" value="Antifreeze-like/N-acetylneuraminic acid synthase C-terminal domain"/>
    <property type="match status" value="1"/>
</dbReference>
<dbReference type="SMART" id="SM00858">
    <property type="entry name" value="SAF"/>
    <property type="match status" value="1"/>
</dbReference>
<dbReference type="InterPro" id="IPR031571">
    <property type="entry name" value="RcpC_dom"/>
</dbReference>
<dbReference type="EMBL" id="JAVKGR010000017">
    <property type="protein sequence ID" value="MDR8020142.1"/>
    <property type="molecule type" value="Genomic_DNA"/>
</dbReference>
<evidence type="ECO:0000259" key="2">
    <source>
        <dbReference type="SMART" id="SM00858"/>
    </source>
</evidence>
<keyword evidence="4" id="KW-1185">Reference proteome</keyword>
<accession>A0ABU2DUG3</accession>
<dbReference type="NCBIfam" id="TIGR03177">
    <property type="entry name" value="pilus_cpaB"/>
    <property type="match status" value="1"/>
</dbReference>
<dbReference type="CDD" id="cd11614">
    <property type="entry name" value="SAF_CpaB_FlgA_like"/>
    <property type="match status" value="1"/>
</dbReference>
<evidence type="ECO:0000256" key="1">
    <source>
        <dbReference type="SAM" id="MobiDB-lite"/>
    </source>
</evidence>
<comment type="caution">
    <text evidence="3">The sequence shown here is derived from an EMBL/GenBank/DDBJ whole genome shotgun (WGS) entry which is preliminary data.</text>
</comment>
<reference evidence="3 4" key="1">
    <citation type="submission" date="2023-09" db="EMBL/GenBank/DDBJ databases">
        <title>Description of three actinobacteria isolated from air of manufacturing shop in a pharmaceutical factory.</title>
        <authorList>
            <person name="Zhang D.-F."/>
        </authorList>
    </citation>
    <scope>NUCLEOTIDE SEQUENCE [LARGE SCALE GENOMIC DNA]</scope>
    <source>
        <strain evidence="3 4">LY-0111</strain>
    </source>
</reference>
<dbReference type="Proteomes" id="UP001251870">
    <property type="component" value="Unassembled WGS sequence"/>
</dbReference>
<evidence type="ECO:0000313" key="3">
    <source>
        <dbReference type="EMBL" id="MDR8020142.1"/>
    </source>
</evidence>
<dbReference type="InterPro" id="IPR013974">
    <property type="entry name" value="SAF"/>
</dbReference>
<dbReference type="Pfam" id="PF16976">
    <property type="entry name" value="RcpC"/>
    <property type="match status" value="1"/>
</dbReference>
<dbReference type="Pfam" id="PF08666">
    <property type="entry name" value="SAF"/>
    <property type="match status" value="1"/>
</dbReference>
<evidence type="ECO:0000313" key="4">
    <source>
        <dbReference type="Proteomes" id="UP001251870"/>
    </source>
</evidence>
<gene>
    <name evidence="3" type="primary">cpaB</name>
    <name evidence="3" type="ORF">RIL96_11255</name>
</gene>